<reference evidence="14 15" key="1">
    <citation type="submission" date="2020-04" db="EMBL/GenBank/DDBJ databases">
        <authorList>
            <person name="Basu S."/>
            <person name="Maruthanayagam V."/>
            <person name="Chakraborty S."/>
            <person name="Pramanik A."/>
            <person name="Mukherjee J."/>
            <person name="Brink B."/>
        </authorList>
    </citation>
    <scope>NUCLEOTIDE SEQUENCE [LARGE SCALE GENOMIC DNA]</scope>
    <source>
        <strain evidence="14 15">AP17</strain>
    </source>
</reference>
<keyword evidence="4 11" id="KW-0812">Transmembrane</keyword>
<keyword evidence="8 11" id="KW-0472">Membrane</keyword>
<comment type="similarity">
    <text evidence="2">Belongs to the CpsC/CapA family.</text>
</comment>
<evidence type="ECO:0000256" key="9">
    <source>
        <dbReference type="SAM" id="Coils"/>
    </source>
</evidence>
<keyword evidence="15" id="KW-1185">Reference proteome</keyword>
<evidence type="ECO:0000259" key="13">
    <source>
        <dbReference type="Pfam" id="PF02706"/>
    </source>
</evidence>
<name>A0A6H1U2M9_9CYAN</name>
<dbReference type="InterPro" id="IPR003856">
    <property type="entry name" value="LPS_length_determ_N"/>
</dbReference>
<feature type="domain" description="Polysaccharide chain length determinant N-terminal" evidence="13">
    <location>
        <begin position="26"/>
        <end position="120"/>
    </location>
</feature>
<evidence type="ECO:0000256" key="10">
    <source>
        <dbReference type="SAM" id="MobiDB-lite"/>
    </source>
</evidence>
<dbReference type="GO" id="GO:0005886">
    <property type="term" value="C:plasma membrane"/>
    <property type="evidence" value="ECO:0007669"/>
    <property type="project" value="UniProtKB-SubCell"/>
</dbReference>
<dbReference type="EMBL" id="CP051167">
    <property type="protein sequence ID" value="QIZ72420.1"/>
    <property type="molecule type" value="Genomic_DNA"/>
</dbReference>
<dbReference type="AlphaFoldDB" id="A0A6H1U2M9"/>
<dbReference type="KEGG" id="oxy:HCG48_19035"/>
<dbReference type="Pfam" id="PF01656">
    <property type="entry name" value="CbiA"/>
    <property type="match status" value="1"/>
</dbReference>
<keyword evidence="14" id="KW-0418">Kinase</keyword>
<evidence type="ECO:0000256" key="4">
    <source>
        <dbReference type="ARBA" id="ARBA00022692"/>
    </source>
</evidence>
<keyword evidence="9" id="KW-0175">Coiled coil</keyword>
<evidence type="ECO:0000256" key="8">
    <source>
        <dbReference type="ARBA" id="ARBA00023136"/>
    </source>
</evidence>
<dbReference type="Pfam" id="PF02706">
    <property type="entry name" value="Wzz"/>
    <property type="match status" value="1"/>
</dbReference>
<dbReference type="SUPFAM" id="SSF52540">
    <property type="entry name" value="P-loop containing nucleoside triphosphate hydrolases"/>
    <property type="match status" value="1"/>
</dbReference>
<keyword evidence="5" id="KW-0547">Nucleotide-binding</keyword>
<dbReference type="NCBIfam" id="TIGR01007">
    <property type="entry name" value="eps_fam"/>
    <property type="match status" value="1"/>
</dbReference>
<dbReference type="GO" id="GO:0004713">
    <property type="term" value="F:protein tyrosine kinase activity"/>
    <property type="evidence" value="ECO:0007669"/>
    <property type="project" value="TreeGrafter"/>
</dbReference>
<keyword evidence="7 11" id="KW-1133">Transmembrane helix</keyword>
<dbReference type="PANTHER" id="PTHR32309">
    <property type="entry name" value="TYROSINE-PROTEIN KINASE"/>
    <property type="match status" value="1"/>
</dbReference>
<dbReference type="InterPro" id="IPR002586">
    <property type="entry name" value="CobQ/CobB/MinD/ParA_Nub-bd_dom"/>
</dbReference>
<feature type="coiled-coil region" evidence="9">
    <location>
        <begin position="185"/>
        <end position="212"/>
    </location>
</feature>
<evidence type="ECO:0000256" key="3">
    <source>
        <dbReference type="ARBA" id="ARBA00022475"/>
    </source>
</evidence>
<protein>
    <submittedName>
        <fullName evidence="14">Polysaccharide biosynthesis tyrosine autokinase</fullName>
    </submittedName>
</protein>
<keyword evidence="6" id="KW-0067">ATP-binding</keyword>
<dbReference type="InterPro" id="IPR027417">
    <property type="entry name" value="P-loop_NTPase"/>
</dbReference>
<proteinExistence type="inferred from homology"/>
<organism evidence="14 15">
    <name type="scientific">Oxynema aestuarii AP17</name>
    <dbReference type="NCBI Taxonomy" id="2064643"/>
    <lineage>
        <taxon>Bacteria</taxon>
        <taxon>Bacillati</taxon>
        <taxon>Cyanobacteriota</taxon>
        <taxon>Cyanophyceae</taxon>
        <taxon>Oscillatoriophycideae</taxon>
        <taxon>Oscillatoriales</taxon>
        <taxon>Oscillatoriaceae</taxon>
        <taxon>Oxynema</taxon>
        <taxon>Oxynema aestuarii</taxon>
    </lineage>
</organism>
<accession>A0A6H1U2M9</accession>
<dbReference type="Proteomes" id="UP000500857">
    <property type="component" value="Chromosome"/>
</dbReference>
<dbReference type="PANTHER" id="PTHR32309:SF13">
    <property type="entry name" value="FERRIC ENTEROBACTIN TRANSPORT PROTEIN FEPE"/>
    <property type="match status" value="1"/>
</dbReference>
<feature type="coiled-coil region" evidence="9">
    <location>
        <begin position="319"/>
        <end position="391"/>
    </location>
</feature>
<feature type="region of interest" description="Disordered" evidence="10">
    <location>
        <begin position="1"/>
        <end position="25"/>
    </location>
</feature>
<evidence type="ECO:0000256" key="6">
    <source>
        <dbReference type="ARBA" id="ARBA00022840"/>
    </source>
</evidence>
<gene>
    <name evidence="14" type="ORF">HCG48_19035</name>
</gene>
<evidence type="ECO:0000256" key="11">
    <source>
        <dbReference type="SAM" id="Phobius"/>
    </source>
</evidence>
<dbReference type="InterPro" id="IPR005702">
    <property type="entry name" value="Wzc-like_C"/>
</dbReference>
<dbReference type="InterPro" id="IPR050445">
    <property type="entry name" value="Bact_polysacc_biosynth/exp"/>
</dbReference>
<comment type="subcellular location">
    <subcellularLocation>
        <location evidence="1">Cell membrane</location>
        <topology evidence="1">Multi-pass membrane protein</topology>
    </subcellularLocation>
</comment>
<evidence type="ECO:0000259" key="12">
    <source>
        <dbReference type="Pfam" id="PF01656"/>
    </source>
</evidence>
<dbReference type="CDD" id="cd05387">
    <property type="entry name" value="BY-kinase"/>
    <property type="match status" value="1"/>
</dbReference>
<keyword evidence="14" id="KW-0808">Transferase</keyword>
<evidence type="ECO:0000256" key="5">
    <source>
        <dbReference type="ARBA" id="ARBA00022741"/>
    </source>
</evidence>
<evidence type="ECO:0000313" key="14">
    <source>
        <dbReference type="EMBL" id="QIZ72420.1"/>
    </source>
</evidence>
<feature type="transmembrane region" description="Helical" evidence="11">
    <location>
        <begin position="39"/>
        <end position="58"/>
    </location>
</feature>
<evidence type="ECO:0000256" key="1">
    <source>
        <dbReference type="ARBA" id="ARBA00004651"/>
    </source>
</evidence>
<sequence>MDDGQYAQPLSLAKSAPSNDDDEGGLDLTQIVGAVRRRLWVIAGLTVLVATGATLNALNYTPVYQAQFEILTEPVTVETQVISSLPQTLSGREESLSTLDETKIKVLLSPGVLSPLVEQLQGKYPQLSYQALMKNLSIKVTGANILQVGYTNSDSELVADVLELVAEAFLSYSLEERQTDIRQGIEFVEEQIPQLDARVDNLQQQLQNMRQRDNLIDPANKAQQLTSQMGGVEQQLLNNELELAKVRSLYQDLERELSENTPELATAVALKDNARYQGLLTQLQDIDTQIAKDSVLFLDTSPDIRILREQRENLLSLLAQEGERVRAELASQLRELEALDRALRQTVERLNGEVKRLSVITREYSDIQRELQIATENLNQFLAKREALRIDAAQREIPWRLLAPIGEPQPSKNDVKKTAALGIILGLMLGFGAALGIDKLSNRIYTLRDLKYLTKRPILGAIPLNRQLKKVSAVVSLSALVEQVTAKYTLSSASGRAYQIEPFFEAFCSLYANIRLLNCDRAIHSLTIAASGDDEGTSTVAIHLAQAAAAMGQRVLIVDTDLRSPELHERAGLLNKHGLTDLITGQFELEEAIERSPLENNLFVLTAGSIPPDPIRLLASQKMVDLMHKMQSTFDLVIYDTTKIVGLADVSLITANTDGLLLVAAIGKIKSGVLERALDDLRLAGIPLLGTVANRVKVRKF</sequence>
<dbReference type="RefSeq" id="WP_168570569.1">
    <property type="nucleotide sequence ID" value="NZ_CP051167.1"/>
</dbReference>
<keyword evidence="3" id="KW-1003">Cell membrane</keyword>
<evidence type="ECO:0000256" key="2">
    <source>
        <dbReference type="ARBA" id="ARBA00006683"/>
    </source>
</evidence>
<feature type="domain" description="CobQ/CobB/MinD/ParA nucleotide binding" evidence="12">
    <location>
        <begin position="528"/>
        <end position="698"/>
    </location>
</feature>
<dbReference type="GO" id="GO:0005524">
    <property type="term" value="F:ATP binding"/>
    <property type="evidence" value="ECO:0007669"/>
    <property type="project" value="UniProtKB-KW"/>
</dbReference>
<evidence type="ECO:0000256" key="7">
    <source>
        <dbReference type="ARBA" id="ARBA00022989"/>
    </source>
</evidence>
<evidence type="ECO:0000313" key="15">
    <source>
        <dbReference type="Proteomes" id="UP000500857"/>
    </source>
</evidence>
<dbReference type="Gene3D" id="3.40.50.300">
    <property type="entry name" value="P-loop containing nucleotide triphosphate hydrolases"/>
    <property type="match status" value="1"/>
</dbReference>